<dbReference type="Proteomes" id="UP001500655">
    <property type="component" value="Unassembled WGS sequence"/>
</dbReference>
<protein>
    <recommendedName>
        <fullName evidence="3">Uridine kinase</fullName>
    </recommendedName>
</protein>
<dbReference type="Gene3D" id="3.40.50.300">
    <property type="entry name" value="P-loop containing nucleotide triphosphate hydrolases"/>
    <property type="match status" value="1"/>
</dbReference>
<dbReference type="EMBL" id="BAAALS010000009">
    <property type="protein sequence ID" value="GAA1751311.1"/>
    <property type="molecule type" value="Genomic_DNA"/>
</dbReference>
<keyword evidence="2" id="KW-1185">Reference proteome</keyword>
<organism evidence="1 2">
    <name type="scientific">Luedemannella helvata</name>
    <dbReference type="NCBI Taxonomy" id="349315"/>
    <lineage>
        <taxon>Bacteria</taxon>
        <taxon>Bacillati</taxon>
        <taxon>Actinomycetota</taxon>
        <taxon>Actinomycetes</taxon>
        <taxon>Micromonosporales</taxon>
        <taxon>Micromonosporaceae</taxon>
        <taxon>Luedemannella</taxon>
    </lineage>
</organism>
<reference evidence="1 2" key="1">
    <citation type="journal article" date="2019" name="Int. J. Syst. Evol. Microbiol.">
        <title>The Global Catalogue of Microorganisms (GCM) 10K type strain sequencing project: providing services to taxonomists for standard genome sequencing and annotation.</title>
        <authorList>
            <consortium name="The Broad Institute Genomics Platform"/>
            <consortium name="The Broad Institute Genome Sequencing Center for Infectious Disease"/>
            <person name="Wu L."/>
            <person name="Ma J."/>
        </authorList>
    </citation>
    <scope>NUCLEOTIDE SEQUENCE [LARGE SCALE GENOMIC DNA]</scope>
    <source>
        <strain evidence="1 2">JCM 13249</strain>
    </source>
</reference>
<name>A0ABN2K9S0_9ACTN</name>
<gene>
    <name evidence="1" type="ORF">GCM10009681_22970</name>
</gene>
<dbReference type="SUPFAM" id="SSF52540">
    <property type="entry name" value="P-loop containing nucleoside triphosphate hydrolases"/>
    <property type="match status" value="1"/>
</dbReference>
<dbReference type="RefSeq" id="WP_344079884.1">
    <property type="nucleotide sequence ID" value="NZ_BAAALS010000009.1"/>
</dbReference>
<proteinExistence type="predicted"/>
<evidence type="ECO:0008006" key="3">
    <source>
        <dbReference type="Google" id="ProtNLM"/>
    </source>
</evidence>
<evidence type="ECO:0000313" key="1">
    <source>
        <dbReference type="EMBL" id="GAA1751311.1"/>
    </source>
</evidence>
<comment type="caution">
    <text evidence="1">The sequence shown here is derived from an EMBL/GenBank/DDBJ whole genome shotgun (WGS) entry which is preliminary data.</text>
</comment>
<sequence length="221" mass="25273">MTRDELLTRLVALIAGRRPDRVLRVAIDGPDAAGKTTLAGELARALAGVREPVQVSIDGFHRPRHLRQRYYEDSFDYERVRDEVLTPLGADGDRWYRPAVFDHRRDAPVDEAPRRAPRDGVLLFEGVFLLRPQLRDHWDLTVYLHITPEESLRRAFVRDAAMFGGAEATRERYLARYLPGQQLYRELADPLGRADVVIDNNDPARPYVRRWPGSAVIEHGA</sequence>
<dbReference type="InterPro" id="IPR027417">
    <property type="entry name" value="P-loop_NTPase"/>
</dbReference>
<evidence type="ECO:0000313" key="2">
    <source>
        <dbReference type="Proteomes" id="UP001500655"/>
    </source>
</evidence>
<accession>A0ABN2K9S0</accession>
<dbReference type="PANTHER" id="PTHR10285">
    <property type="entry name" value="URIDINE KINASE"/>
    <property type="match status" value="1"/>
</dbReference>